<dbReference type="RefSeq" id="WP_101893836.1">
    <property type="nucleotide sequence ID" value="NZ_CP022684.1"/>
</dbReference>
<keyword evidence="2" id="KW-0812">Transmembrane</keyword>
<sequence>MGNNNHQEEIASSGKKDDNKPISKTPLSEHVKKFLLLKFFSSFSLSQRKLLRIMFYAWFIWVVGFIISALYLLRKSETLAEVAKDNFWISFYASAAEDALFFIILTAIVILISSRKPEEETIDNKISFLFNDESLNAKQYAKRAIERLACYSPQSTVRISVHSYNSKIDAFKVITKWDFNLTNIYNNFAYENDDSLHVDIDTDDIYLEDEIRGALTHLQLCPIVSSKHTTNTRSYELQNDEQIKSKFLKKKIHASIGANEAAKYEVEFWMWCKNGEPYHQWVRRFTEKYVIKVTNDMTCGKSITVECQPPFDKTSDISDPEHRKIELKPNQSEVIYSGTEMTPDDDMWICISGNGSTPEDNHKE</sequence>
<dbReference type="EMBL" id="CP022684">
    <property type="protein sequence ID" value="AUM12468.1"/>
    <property type="molecule type" value="Genomic_DNA"/>
</dbReference>
<dbReference type="AlphaFoldDB" id="A0A2K9LJF0"/>
<dbReference type="OrthoDB" id="9948236at2"/>
<keyword evidence="2" id="KW-1133">Transmembrane helix</keyword>
<evidence type="ECO:0000313" key="3">
    <source>
        <dbReference type="EMBL" id="AUM12468.1"/>
    </source>
</evidence>
<evidence type="ECO:0000313" key="4">
    <source>
        <dbReference type="Proteomes" id="UP000235116"/>
    </source>
</evidence>
<dbReference type="Proteomes" id="UP000235116">
    <property type="component" value="Chromosome"/>
</dbReference>
<feature type="region of interest" description="Disordered" evidence="1">
    <location>
        <begin position="1"/>
        <end position="23"/>
    </location>
</feature>
<dbReference type="KEGG" id="kak:Kalk_08560"/>
<evidence type="ECO:0000256" key="1">
    <source>
        <dbReference type="SAM" id="MobiDB-lite"/>
    </source>
</evidence>
<reference evidence="4" key="1">
    <citation type="submission" date="2017-08" db="EMBL/GenBank/DDBJ databases">
        <title>Direct submision.</title>
        <authorList>
            <person name="Kim S.-J."/>
            <person name="Rhee S.-K."/>
        </authorList>
    </citation>
    <scope>NUCLEOTIDE SEQUENCE [LARGE SCALE GENOMIC DNA]</scope>
    <source>
        <strain evidence="4">GI5</strain>
    </source>
</reference>
<protein>
    <submittedName>
        <fullName evidence="3">Uncharacterized protein</fullName>
    </submittedName>
</protein>
<feature type="transmembrane region" description="Helical" evidence="2">
    <location>
        <begin position="53"/>
        <end position="73"/>
    </location>
</feature>
<organism evidence="3 4">
    <name type="scientific">Ketobacter alkanivorans</name>
    <dbReference type="NCBI Taxonomy" id="1917421"/>
    <lineage>
        <taxon>Bacteria</taxon>
        <taxon>Pseudomonadati</taxon>
        <taxon>Pseudomonadota</taxon>
        <taxon>Gammaproteobacteria</taxon>
        <taxon>Pseudomonadales</taxon>
        <taxon>Ketobacteraceae</taxon>
        <taxon>Ketobacter</taxon>
    </lineage>
</organism>
<evidence type="ECO:0000256" key="2">
    <source>
        <dbReference type="SAM" id="Phobius"/>
    </source>
</evidence>
<keyword evidence="4" id="KW-1185">Reference proteome</keyword>
<accession>A0A2K9LJF0</accession>
<keyword evidence="2" id="KW-0472">Membrane</keyword>
<proteinExistence type="predicted"/>
<feature type="transmembrane region" description="Helical" evidence="2">
    <location>
        <begin position="88"/>
        <end position="112"/>
    </location>
</feature>
<gene>
    <name evidence="3" type="ORF">Kalk_08560</name>
</gene>
<name>A0A2K9LJF0_9GAMM</name>